<feature type="transmembrane region" description="Helical" evidence="1">
    <location>
        <begin position="6"/>
        <end position="24"/>
    </location>
</feature>
<dbReference type="EMBL" id="JACHFQ010000001">
    <property type="protein sequence ID" value="MBB5225091.1"/>
    <property type="molecule type" value="Genomic_DNA"/>
</dbReference>
<sequence length="95" mass="10678">MQYAVGAILGLVAGIFLYVFWKKIFGKYLPDEDSLLLKVICCVLYIFACLIAGVLFATGNKYAIGFSLIILILLLIVTYCFGLYYKVIATKKMKF</sequence>
<dbReference type="GO" id="GO:0016740">
    <property type="term" value="F:transferase activity"/>
    <property type="evidence" value="ECO:0007669"/>
    <property type="project" value="UniProtKB-KW"/>
</dbReference>
<keyword evidence="1" id="KW-0472">Membrane</keyword>
<comment type="caution">
    <text evidence="2">The sequence shown here is derived from an EMBL/GenBank/DDBJ whole genome shotgun (WGS) entry which is preliminary data.</text>
</comment>
<evidence type="ECO:0000313" key="3">
    <source>
        <dbReference type="Proteomes" id="UP000518887"/>
    </source>
</evidence>
<dbReference type="AlphaFoldDB" id="A0A7W8LL59"/>
<gene>
    <name evidence="2" type="ORF">HNP76_000431</name>
</gene>
<feature type="transmembrane region" description="Helical" evidence="1">
    <location>
        <begin position="62"/>
        <end position="85"/>
    </location>
</feature>
<evidence type="ECO:0000313" key="2">
    <source>
        <dbReference type="EMBL" id="MBB5225091.1"/>
    </source>
</evidence>
<organism evidence="2 3">
    <name type="scientific">Treponema ruminis</name>
    <dbReference type="NCBI Taxonomy" id="744515"/>
    <lineage>
        <taxon>Bacteria</taxon>
        <taxon>Pseudomonadati</taxon>
        <taxon>Spirochaetota</taxon>
        <taxon>Spirochaetia</taxon>
        <taxon>Spirochaetales</taxon>
        <taxon>Treponemataceae</taxon>
        <taxon>Treponema</taxon>
    </lineage>
</organism>
<dbReference type="Proteomes" id="UP000518887">
    <property type="component" value="Unassembled WGS sequence"/>
</dbReference>
<evidence type="ECO:0000256" key="1">
    <source>
        <dbReference type="SAM" id="Phobius"/>
    </source>
</evidence>
<name>A0A7W8LL59_9SPIR</name>
<keyword evidence="1" id="KW-0812">Transmembrane</keyword>
<keyword evidence="1" id="KW-1133">Transmembrane helix</keyword>
<accession>A0A7W8LL59</accession>
<keyword evidence="2" id="KW-0808">Transferase</keyword>
<feature type="transmembrane region" description="Helical" evidence="1">
    <location>
        <begin position="36"/>
        <end position="56"/>
    </location>
</feature>
<protein>
    <submittedName>
        <fullName evidence="2">Glucan phosphoethanolaminetransferase (Alkaline phosphatase superfamily)</fullName>
    </submittedName>
</protein>
<proteinExistence type="predicted"/>
<dbReference type="RefSeq" id="WP_184657000.1">
    <property type="nucleotide sequence ID" value="NZ_CP031518.1"/>
</dbReference>
<keyword evidence="3" id="KW-1185">Reference proteome</keyword>
<reference evidence="2 3" key="1">
    <citation type="submission" date="2020-08" db="EMBL/GenBank/DDBJ databases">
        <title>Genomic Encyclopedia of Type Strains, Phase IV (KMG-IV): sequencing the most valuable type-strain genomes for metagenomic binning, comparative biology and taxonomic classification.</title>
        <authorList>
            <person name="Goeker M."/>
        </authorList>
    </citation>
    <scope>NUCLEOTIDE SEQUENCE [LARGE SCALE GENOMIC DNA]</scope>
    <source>
        <strain evidence="2 3">DSM 103462</strain>
    </source>
</reference>